<proteinExistence type="predicted"/>
<organism evidence="1 2">
    <name type="scientific">Colletotrichum musicola</name>
    <dbReference type="NCBI Taxonomy" id="2175873"/>
    <lineage>
        <taxon>Eukaryota</taxon>
        <taxon>Fungi</taxon>
        <taxon>Dikarya</taxon>
        <taxon>Ascomycota</taxon>
        <taxon>Pezizomycotina</taxon>
        <taxon>Sordariomycetes</taxon>
        <taxon>Hypocreomycetidae</taxon>
        <taxon>Glomerellales</taxon>
        <taxon>Glomerellaceae</taxon>
        <taxon>Colletotrichum</taxon>
        <taxon>Colletotrichum orchidearum species complex</taxon>
    </lineage>
</organism>
<dbReference type="AlphaFoldDB" id="A0A8H6NLD0"/>
<dbReference type="Proteomes" id="UP000639643">
    <property type="component" value="Unassembled WGS sequence"/>
</dbReference>
<comment type="caution">
    <text evidence="1">The sequence shown here is derived from an EMBL/GenBank/DDBJ whole genome shotgun (WGS) entry which is preliminary data.</text>
</comment>
<gene>
    <name evidence="1" type="ORF">CMUS01_05248</name>
</gene>
<keyword evidence="2" id="KW-1185">Reference proteome</keyword>
<evidence type="ECO:0000313" key="2">
    <source>
        <dbReference type="Proteomes" id="UP000639643"/>
    </source>
</evidence>
<sequence>MVARVTKCSPLPRLPEVDGWLIAVVSSDNGRFAVAVPHEDSEVSNRVEMLLKRLAQKRLPIQQTGHQVTALHSGRGVSLINKAGHWDDLTFPQSRAAAFPALVIAATCTAGPSTGRTMMLTLFI</sequence>
<protein>
    <submittedName>
        <fullName evidence="1">Uncharacterized protein</fullName>
    </submittedName>
</protein>
<name>A0A8H6NLD0_9PEZI</name>
<accession>A0A8H6NLD0</accession>
<dbReference type="EMBL" id="WIGM01000153">
    <property type="protein sequence ID" value="KAF6836885.1"/>
    <property type="molecule type" value="Genomic_DNA"/>
</dbReference>
<evidence type="ECO:0000313" key="1">
    <source>
        <dbReference type="EMBL" id="KAF6836885.1"/>
    </source>
</evidence>
<reference evidence="1" key="1">
    <citation type="journal article" date="2020" name="Phytopathology">
        <title>Genome Sequence Resources of Colletotrichum truncatum, C. plurivorum, C. musicola, and C. sojae: Four Species Pathogenic to Soybean (Glycine max).</title>
        <authorList>
            <person name="Rogerio F."/>
            <person name="Boufleur T.R."/>
            <person name="Ciampi-Guillardi M."/>
            <person name="Sukno S.A."/>
            <person name="Thon M.R."/>
            <person name="Massola Junior N.S."/>
            <person name="Baroncelli R."/>
        </authorList>
    </citation>
    <scope>NUCLEOTIDE SEQUENCE</scope>
    <source>
        <strain evidence="1">LFN0074</strain>
    </source>
</reference>